<accession>A0A1M6U4R1</accession>
<sequence>MRRYLTSETRPQARYDVCIIGAGAAGISLAQKLRSQGLSVFLAEGGGEEWEDESQAIYQGDVKGDAYFDLETARLRYFGGTTNHWGGMCRPLEELDFEAKTGFPLTAWPITRSDLDPFLNEARKIVEVATFPNDSPLDSSDDLRRVHFVFSPPVRFGEKFRDQFSSDLGIDVVLHANAQDAVIENRRIQSVRFENFQNDSIEVNADAFILACGGIENNRLLLQWNRDHNDGLGNQRGLVGRYWMEHPTQTIGEVVFCEGLTFDDDDTDLPISATRLYLAPTKSFMTENGTLNCRIRLDRTPDMSCTPPGWLARLLGRAPEEPAHLAWLRSSSEQEPVYSNHIALSDALDRFGNPRATLHWRRSEVDRNTFREPALALGQYLADNTKARMRLHDWVLSPETEFSCDGGGHCPGGYHHMGGTRMADSPETGVVDRNAKVFGTENLYCAGSSVFPSGGFCNPTFSIVQLSLRLGDYLANRAAR</sequence>
<dbReference type="AlphaFoldDB" id="A0A1M6U4R1"/>
<evidence type="ECO:0000256" key="3">
    <source>
        <dbReference type="ARBA" id="ARBA00022630"/>
    </source>
</evidence>
<evidence type="ECO:0000259" key="6">
    <source>
        <dbReference type="Pfam" id="PF05199"/>
    </source>
</evidence>
<evidence type="ECO:0000256" key="4">
    <source>
        <dbReference type="ARBA" id="ARBA00022827"/>
    </source>
</evidence>
<evidence type="ECO:0000256" key="2">
    <source>
        <dbReference type="ARBA" id="ARBA00010790"/>
    </source>
</evidence>
<feature type="domain" description="Glucose-methanol-choline oxidoreductase C-terminal" evidence="6">
    <location>
        <begin position="339"/>
        <end position="465"/>
    </location>
</feature>
<dbReference type="InterPro" id="IPR051473">
    <property type="entry name" value="P2Ox-like"/>
</dbReference>
<dbReference type="OrthoDB" id="9798604at2"/>
<comment type="similarity">
    <text evidence="2">Belongs to the GMC oxidoreductase family.</text>
</comment>
<dbReference type="GO" id="GO:0016614">
    <property type="term" value="F:oxidoreductase activity, acting on CH-OH group of donors"/>
    <property type="evidence" value="ECO:0007669"/>
    <property type="project" value="InterPro"/>
</dbReference>
<proteinExistence type="inferred from homology"/>
<keyword evidence="5" id="KW-0560">Oxidoreductase</keyword>
<evidence type="ECO:0000313" key="8">
    <source>
        <dbReference type="Proteomes" id="UP000183982"/>
    </source>
</evidence>
<dbReference type="Proteomes" id="UP000183982">
    <property type="component" value="Unassembled WGS sequence"/>
</dbReference>
<dbReference type="InterPro" id="IPR036188">
    <property type="entry name" value="FAD/NAD-bd_sf"/>
</dbReference>
<dbReference type="STRING" id="1470563.SAMN05444000_1522"/>
<evidence type="ECO:0000256" key="5">
    <source>
        <dbReference type="ARBA" id="ARBA00023002"/>
    </source>
</evidence>
<keyword evidence="4" id="KW-0274">FAD</keyword>
<gene>
    <name evidence="7" type="ORF">SAMN05444000_1522</name>
</gene>
<dbReference type="RefSeq" id="WP_073257308.1">
    <property type="nucleotide sequence ID" value="NZ_FQZQ01000052.1"/>
</dbReference>
<dbReference type="EMBL" id="FQZQ01000052">
    <property type="protein sequence ID" value="SHK64166.1"/>
    <property type="molecule type" value="Genomic_DNA"/>
</dbReference>
<keyword evidence="8" id="KW-1185">Reference proteome</keyword>
<reference evidence="8" key="1">
    <citation type="submission" date="2016-11" db="EMBL/GenBank/DDBJ databases">
        <authorList>
            <person name="Varghese N."/>
            <person name="Submissions S."/>
        </authorList>
    </citation>
    <scope>NUCLEOTIDE SEQUENCE [LARGE SCALE GENOMIC DNA]</scope>
    <source>
        <strain evidence="8">DSM 100564</strain>
    </source>
</reference>
<organism evidence="7 8">
    <name type="scientific">Shimia gijangensis</name>
    <dbReference type="NCBI Taxonomy" id="1470563"/>
    <lineage>
        <taxon>Bacteria</taxon>
        <taxon>Pseudomonadati</taxon>
        <taxon>Pseudomonadota</taxon>
        <taxon>Alphaproteobacteria</taxon>
        <taxon>Rhodobacterales</taxon>
        <taxon>Roseobacteraceae</taxon>
    </lineage>
</organism>
<dbReference type="PANTHER" id="PTHR42784">
    <property type="entry name" value="PYRANOSE 2-OXIDASE"/>
    <property type="match status" value="1"/>
</dbReference>
<dbReference type="SUPFAM" id="SSF51905">
    <property type="entry name" value="FAD/NAD(P)-binding domain"/>
    <property type="match status" value="1"/>
</dbReference>
<dbReference type="Gene3D" id="3.50.50.60">
    <property type="entry name" value="FAD/NAD(P)-binding domain"/>
    <property type="match status" value="3"/>
</dbReference>
<evidence type="ECO:0000256" key="1">
    <source>
        <dbReference type="ARBA" id="ARBA00001974"/>
    </source>
</evidence>
<protein>
    <submittedName>
        <fullName evidence="7">Choline dehydrogenase</fullName>
    </submittedName>
</protein>
<keyword evidence="3" id="KW-0285">Flavoprotein</keyword>
<dbReference type="InterPro" id="IPR007867">
    <property type="entry name" value="GMC_OxRtase_C"/>
</dbReference>
<dbReference type="Pfam" id="PF05199">
    <property type="entry name" value="GMC_oxred_C"/>
    <property type="match status" value="1"/>
</dbReference>
<comment type="cofactor">
    <cofactor evidence="1">
        <name>FAD</name>
        <dbReference type="ChEBI" id="CHEBI:57692"/>
    </cofactor>
</comment>
<dbReference type="PANTHER" id="PTHR42784:SF1">
    <property type="entry name" value="PYRANOSE 2-OXIDASE"/>
    <property type="match status" value="1"/>
</dbReference>
<evidence type="ECO:0000313" key="7">
    <source>
        <dbReference type="EMBL" id="SHK64166.1"/>
    </source>
</evidence>
<name>A0A1M6U4R1_9RHOB</name>